<evidence type="ECO:0000256" key="2">
    <source>
        <dbReference type="ARBA" id="ARBA00010075"/>
    </source>
</evidence>
<dbReference type="GO" id="GO:0003677">
    <property type="term" value="F:DNA binding"/>
    <property type="evidence" value="ECO:0007669"/>
    <property type="project" value="UniProtKB-KW"/>
</dbReference>
<dbReference type="InterPro" id="IPR047959">
    <property type="entry name" value="Transpos_IS5"/>
</dbReference>
<keyword evidence="5" id="KW-0233">DNA recombination</keyword>
<evidence type="ECO:0000313" key="10">
    <source>
        <dbReference type="Proteomes" id="UP000318741"/>
    </source>
</evidence>
<evidence type="ECO:0000256" key="1">
    <source>
        <dbReference type="ARBA" id="ARBA00003544"/>
    </source>
</evidence>
<evidence type="ECO:0000256" key="6">
    <source>
        <dbReference type="SAM" id="MobiDB-lite"/>
    </source>
</evidence>
<evidence type="ECO:0000259" key="7">
    <source>
        <dbReference type="Pfam" id="PF01609"/>
    </source>
</evidence>
<reference evidence="9 10" key="1">
    <citation type="submission" date="2019-02" db="EMBL/GenBank/DDBJ databases">
        <title>Deep-cultivation of Planctomycetes and their phenomic and genomic characterization uncovers novel biology.</title>
        <authorList>
            <person name="Wiegand S."/>
            <person name="Jogler M."/>
            <person name="Boedeker C."/>
            <person name="Pinto D."/>
            <person name="Vollmers J."/>
            <person name="Rivas-Marin E."/>
            <person name="Kohn T."/>
            <person name="Peeters S.H."/>
            <person name="Heuer A."/>
            <person name="Rast P."/>
            <person name="Oberbeckmann S."/>
            <person name="Bunk B."/>
            <person name="Jeske O."/>
            <person name="Meyerdierks A."/>
            <person name="Storesund J.E."/>
            <person name="Kallscheuer N."/>
            <person name="Luecker S."/>
            <person name="Lage O.M."/>
            <person name="Pohl T."/>
            <person name="Merkel B.J."/>
            <person name="Hornburger P."/>
            <person name="Mueller R.-W."/>
            <person name="Bruemmer F."/>
            <person name="Labrenz M."/>
            <person name="Spormann A.M."/>
            <person name="Op den Camp H."/>
            <person name="Overmann J."/>
            <person name="Amann R."/>
            <person name="Jetten M.S.M."/>
            <person name="Mascher T."/>
            <person name="Medema M.H."/>
            <person name="Devos D.P."/>
            <person name="Kaster A.-K."/>
            <person name="Ovreas L."/>
            <person name="Rohde M."/>
            <person name="Galperin M.Y."/>
            <person name="Jogler C."/>
        </authorList>
    </citation>
    <scope>NUCLEOTIDE SEQUENCE [LARGE SCALE GENOMIC DNA]</scope>
    <source>
        <strain evidence="9 10">CA12</strain>
    </source>
</reference>
<dbReference type="PANTHER" id="PTHR35604:SF2">
    <property type="entry name" value="TRANSPOSASE INSH FOR INSERTION SEQUENCE ELEMENT IS5A-RELATED"/>
    <property type="match status" value="1"/>
</dbReference>
<evidence type="ECO:0000256" key="4">
    <source>
        <dbReference type="ARBA" id="ARBA00023125"/>
    </source>
</evidence>
<dbReference type="InterPro" id="IPR008490">
    <property type="entry name" value="Transposase_InsH_N"/>
</dbReference>
<dbReference type="AlphaFoldDB" id="A0A517P5G2"/>
<dbReference type="InterPro" id="IPR002559">
    <property type="entry name" value="Transposase_11"/>
</dbReference>
<dbReference type="KEGG" id="acaf:CA12_06960"/>
<feature type="region of interest" description="Disordered" evidence="6">
    <location>
        <begin position="160"/>
        <end position="261"/>
    </location>
</feature>
<evidence type="ECO:0000313" key="9">
    <source>
        <dbReference type="EMBL" id="QDT14620.1"/>
    </source>
</evidence>
<keyword evidence="10" id="KW-1185">Reference proteome</keyword>
<accession>A0A517P5G2</accession>
<comment type="function">
    <text evidence="1">Involved in the transposition of the insertion sequence IS5.</text>
</comment>
<evidence type="ECO:0000259" key="8">
    <source>
        <dbReference type="Pfam" id="PF05598"/>
    </source>
</evidence>
<dbReference type="NCBIfam" id="NF033581">
    <property type="entry name" value="transpos_IS5_4"/>
    <property type="match status" value="1"/>
</dbReference>
<dbReference type="Proteomes" id="UP000318741">
    <property type="component" value="Chromosome"/>
</dbReference>
<name>A0A517P5G2_9PLAN</name>
<dbReference type="EMBL" id="CP036265">
    <property type="protein sequence ID" value="QDT14620.1"/>
    <property type="molecule type" value="Genomic_DNA"/>
</dbReference>
<gene>
    <name evidence="9" type="ORF">CA12_06960</name>
</gene>
<organism evidence="9 10">
    <name type="scientific">Alienimonas californiensis</name>
    <dbReference type="NCBI Taxonomy" id="2527989"/>
    <lineage>
        <taxon>Bacteria</taxon>
        <taxon>Pseudomonadati</taxon>
        <taxon>Planctomycetota</taxon>
        <taxon>Planctomycetia</taxon>
        <taxon>Planctomycetales</taxon>
        <taxon>Planctomycetaceae</taxon>
        <taxon>Alienimonas</taxon>
    </lineage>
</organism>
<sequence length="441" mass="48175">MRGRADRQPKMFFSIDLESRIRADHPLRPLKQVVDRILAGMSERFAAAYSRTGRPGVPPERLLKALLLMAIYSVRSERQLVERIDTDLLFRWFLDMDPAEEVFDATAFTHNRSRLDEHGLTAAFFEAVVELAVDAGLVSDAHFTVDGTLIESCASIKSLRPIDERPADSGGDRPGGDRPGGDRPGGDRPGGDRPGGDRPGGDRPGGDRPGGDRPGGDRPGGDRPGGDRPGGGGFKSRNPLVDFRGQKRSNRTHRSATDPEARLYRKAAGQETKLAHLGHSLCENRHGLVVAVEVTEANGTAEREAALAMLDRVRIGGPRGVRSGTLGADRGYDSGPFCLELERRGIEPHVATRRTARDPATVPPSQRAAHAARLRMLARMEGETYAISQRVRKKAEEPFGWMKTIGGLARGRFAGRWKLKQQMETAAAAFNLIRLRTLLPA</sequence>
<evidence type="ECO:0000256" key="3">
    <source>
        <dbReference type="ARBA" id="ARBA00022578"/>
    </source>
</evidence>
<feature type="domain" description="Transposase IS4-like" evidence="7">
    <location>
        <begin position="279"/>
        <end position="432"/>
    </location>
</feature>
<dbReference type="GO" id="GO:0006313">
    <property type="term" value="P:DNA transposition"/>
    <property type="evidence" value="ECO:0007669"/>
    <property type="project" value="InterPro"/>
</dbReference>
<comment type="similarity">
    <text evidence="2">Belongs to the transposase 11 family.</text>
</comment>
<proteinExistence type="inferred from homology"/>
<dbReference type="GO" id="GO:0004803">
    <property type="term" value="F:transposase activity"/>
    <property type="evidence" value="ECO:0007669"/>
    <property type="project" value="InterPro"/>
</dbReference>
<evidence type="ECO:0000256" key="5">
    <source>
        <dbReference type="ARBA" id="ARBA00023172"/>
    </source>
</evidence>
<dbReference type="PANTHER" id="PTHR35604">
    <property type="entry name" value="TRANSPOSASE INSH FOR INSERTION SEQUENCE ELEMENT IS5A-RELATED"/>
    <property type="match status" value="1"/>
</dbReference>
<feature type="domain" description="Transposase InsH N-terminal" evidence="8">
    <location>
        <begin position="16"/>
        <end position="114"/>
    </location>
</feature>
<protein>
    <submittedName>
        <fullName evidence="9">Transposase DDE domain protein</fullName>
    </submittedName>
</protein>
<feature type="compositionally biased region" description="Basic and acidic residues" evidence="6">
    <location>
        <begin position="160"/>
        <end position="226"/>
    </location>
</feature>
<dbReference type="RefSeq" id="WP_390614131.1">
    <property type="nucleotide sequence ID" value="NZ_CP036265.1"/>
</dbReference>
<dbReference type="Pfam" id="PF01609">
    <property type="entry name" value="DDE_Tnp_1"/>
    <property type="match status" value="1"/>
</dbReference>
<keyword evidence="4" id="KW-0238">DNA-binding</keyword>
<keyword evidence="3" id="KW-0815">Transposition</keyword>
<dbReference type="Pfam" id="PF05598">
    <property type="entry name" value="DUF772"/>
    <property type="match status" value="1"/>
</dbReference>